<sequence>MAKKSLAESVRCDILFMAKDGEKIFYEELVDESLKDCAKLDAAVVHQRPIQAQEKAPSNIPTATMVSVVDEPVRAEHVLQVFLATRLKKPLREIHDTSSIQSLTGGKSALQNEIVGDIEKEFDVTVERMSEIHLATLKQMFPKYDHLGRVFSNLVNDTIRKCMPGGFNISHVKRYLTSVHGLGPGRISSVLMHSLLFPPAPSRHANESTAKSWLDTIVADYANFVGVSVANQIVENANHVPSPTAQKPQVTAAVPQQVPDVDITADYALKVLLALKLKKAFSEIANNSTIQALSMGKSSLQNEVSGDIEVEFGVGIPNMAERALHDVAACMTNYTKPGKYFTAAVSKILSNMLPGGYSASHLRSFLAQERCLGPKRIEIALIHSLLHVPERRLASDAHVKSWINDVVDDYGYRMGLAIPNVSKTVSSNTPMTKTTSHQAAAQKIRPSQFNILQQPEACQTYPENDGFGVLAKLNAEKEARSELEKRMNGLVSELGKVFVQGIEAKFDARKMRVYDSTWNWSKQELLEFLHRPSSLTEVDVDMLCINLGNQATSVLLAMIEFALTQQIGWQDENEIDFLYRIKKSVEDGMTCDPKFKQQLQPLRPVLIFDDAGNILYKEEPRGASAMDYIHDMARGVLFMPETNDFETSFDASLPYVHVRQVKNYTKHHLDEHL</sequence>
<dbReference type="InterPro" id="IPR050830">
    <property type="entry name" value="Fungal_FAS"/>
</dbReference>
<dbReference type="PANTHER" id="PTHR10982">
    <property type="entry name" value="MALONYL COA-ACYL CARRIER PROTEIN TRANSACYLASE"/>
    <property type="match status" value="1"/>
</dbReference>
<evidence type="ECO:0000313" key="3">
    <source>
        <dbReference type="EMBL" id="KAF0712712.1"/>
    </source>
</evidence>
<dbReference type="AlphaFoldDB" id="A0A6A4ZKV4"/>
<name>A0A6A4ZKV4_9STRA</name>
<accession>A0A6A4ZKV4</accession>
<dbReference type="Gene3D" id="3.40.50.720">
    <property type="entry name" value="NAD(P)-binding Rossmann-like Domain"/>
    <property type="match status" value="1"/>
</dbReference>
<proteinExistence type="predicted"/>
<dbReference type="GO" id="GO:0008897">
    <property type="term" value="F:holo-[acyl-carrier-protein] synthase activity"/>
    <property type="evidence" value="ECO:0007669"/>
    <property type="project" value="InterPro"/>
</dbReference>
<dbReference type="InterPro" id="IPR040899">
    <property type="entry name" value="Fas_alpha_ACP"/>
</dbReference>
<evidence type="ECO:0000256" key="1">
    <source>
        <dbReference type="ARBA" id="ARBA00022679"/>
    </source>
</evidence>
<organism evidence="3">
    <name type="scientific">Aphanomyces stellatus</name>
    <dbReference type="NCBI Taxonomy" id="120398"/>
    <lineage>
        <taxon>Eukaryota</taxon>
        <taxon>Sar</taxon>
        <taxon>Stramenopiles</taxon>
        <taxon>Oomycota</taxon>
        <taxon>Saprolegniomycetes</taxon>
        <taxon>Saprolegniales</taxon>
        <taxon>Verrucalvaceae</taxon>
        <taxon>Aphanomyces</taxon>
    </lineage>
</organism>
<protein>
    <recommendedName>
        <fullName evidence="2">Carrier domain-containing protein</fullName>
    </recommendedName>
</protein>
<evidence type="ECO:0000259" key="2">
    <source>
        <dbReference type="PROSITE" id="PS50075"/>
    </source>
</evidence>
<dbReference type="InterPro" id="IPR009081">
    <property type="entry name" value="PP-bd_ACP"/>
</dbReference>
<feature type="domain" description="Carrier" evidence="2">
    <location>
        <begin position="73"/>
        <end position="148"/>
    </location>
</feature>
<gene>
    <name evidence="3" type="ORF">As57867_004700</name>
</gene>
<dbReference type="Pfam" id="PF18314">
    <property type="entry name" value="FAS_I_H"/>
    <property type="match status" value="1"/>
</dbReference>
<dbReference type="PROSITE" id="PS50075">
    <property type="entry name" value="CARRIER"/>
    <property type="match status" value="1"/>
</dbReference>
<reference evidence="3" key="1">
    <citation type="submission" date="2019-06" db="EMBL/GenBank/DDBJ databases">
        <title>Genomics analysis of Aphanomyces spp. identifies a new class of oomycete effector associated with host adaptation.</title>
        <authorList>
            <person name="Gaulin E."/>
        </authorList>
    </citation>
    <scope>NUCLEOTIDE SEQUENCE</scope>
    <source>
        <strain evidence="3">CBS 578.67</strain>
    </source>
</reference>
<dbReference type="PANTHER" id="PTHR10982:SF21">
    <property type="entry name" value="FATTY ACID SYNTHASE SUBUNIT BETA"/>
    <property type="match status" value="1"/>
</dbReference>
<keyword evidence="1" id="KW-0808">Transferase</keyword>
<dbReference type="InterPro" id="IPR041550">
    <property type="entry name" value="FASI_helical"/>
</dbReference>
<dbReference type="OrthoDB" id="4251012at2759"/>
<dbReference type="Pfam" id="PF18325">
    <property type="entry name" value="Fas_alpha_ACP"/>
    <property type="match status" value="2"/>
</dbReference>
<feature type="non-terminal residue" evidence="3">
    <location>
        <position position="673"/>
    </location>
</feature>
<dbReference type="EMBL" id="VJMH01001204">
    <property type="protein sequence ID" value="KAF0712712.1"/>
    <property type="molecule type" value="Genomic_DNA"/>
</dbReference>
<comment type="caution">
    <text evidence="3">The sequence shown here is derived from an EMBL/GenBank/DDBJ whole genome shotgun (WGS) entry which is preliminary data.</text>
</comment>